<dbReference type="PANTHER" id="PTHR24153:SF8">
    <property type="entry name" value="FORKED, ISOFORM F"/>
    <property type="match status" value="1"/>
</dbReference>
<feature type="compositionally biased region" description="Acidic residues" evidence="6">
    <location>
        <begin position="354"/>
        <end position="365"/>
    </location>
</feature>
<feature type="compositionally biased region" description="Low complexity" evidence="6">
    <location>
        <begin position="512"/>
        <end position="522"/>
    </location>
</feature>
<organism evidence="7 8">
    <name type="scientific">Nesidiocoris tenuis</name>
    <dbReference type="NCBI Taxonomy" id="355587"/>
    <lineage>
        <taxon>Eukaryota</taxon>
        <taxon>Metazoa</taxon>
        <taxon>Ecdysozoa</taxon>
        <taxon>Arthropoda</taxon>
        <taxon>Hexapoda</taxon>
        <taxon>Insecta</taxon>
        <taxon>Pterygota</taxon>
        <taxon>Neoptera</taxon>
        <taxon>Paraneoptera</taxon>
        <taxon>Hemiptera</taxon>
        <taxon>Heteroptera</taxon>
        <taxon>Panheteroptera</taxon>
        <taxon>Cimicomorpha</taxon>
        <taxon>Miridae</taxon>
        <taxon>Dicyphina</taxon>
        <taxon>Nesidiocoris</taxon>
    </lineage>
</organism>
<dbReference type="EMBL" id="AP028911">
    <property type="protein sequence ID" value="BES91964.1"/>
    <property type="molecule type" value="Genomic_DNA"/>
</dbReference>
<dbReference type="InterPro" id="IPR002110">
    <property type="entry name" value="Ankyrin_rpt"/>
</dbReference>
<dbReference type="PANTHER" id="PTHR24153">
    <property type="entry name" value="ESPIN"/>
    <property type="match status" value="1"/>
</dbReference>
<gene>
    <name evidence="7" type="ORF">NTJ_04772</name>
</gene>
<feature type="repeat" description="ANK" evidence="5">
    <location>
        <begin position="112"/>
        <end position="144"/>
    </location>
</feature>
<feature type="compositionally biased region" description="Polar residues" evidence="6">
    <location>
        <begin position="617"/>
        <end position="628"/>
    </location>
</feature>
<evidence type="ECO:0000256" key="4">
    <source>
        <dbReference type="ARBA" id="ARBA00023043"/>
    </source>
</evidence>
<feature type="compositionally biased region" description="Polar residues" evidence="6">
    <location>
        <begin position="386"/>
        <end position="407"/>
    </location>
</feature>
<accession>A0ABN7AL68</accession>
<keyword evidence="3" id="KW-1009">Hearing</keyword>
<feature type="compositionally biased region" description="Basic and acidic residues" evidence="6">
    <location>
        <begin position="549"/>
        <end position="563"/>
    </location>
</feature>
<dbReference type="SUPFAM" id="SSF48403">
    <property type="entry name" value="Ankyrin repeat"/>
    <property type="match status" value="1"/>
</dbReference>
<feature type="compositionally biased region" description="Low complexity" evidence="6">
    <location>
        <begin position="710"/>
        <end position="733"/>
    </location>
</feature>
<evidence type="ECO:0000313" key="8">
    <source>
        <dbReference type="Proteomes" id="UP001307889"/>
    </source>
</evidence>
<dbReference type="Proteomes" id="UP001307889">
    <property type="component" value="Chromosome 3"/>
</dbReference>
<dbReference type="SMART" id="SM00248">
    <property type="entry name" value="ANK"/>
    <property type="match status" value="5"/>
</dbReference>
<protein>
    <submittedName>
        <fullName evidence="7">Ankyrin repeat</fullName>
    </submittedName>
</protein>
<keyword evidence="2" id="KW-0677">Repeat</keyword>
<evidence type="ECO:0000256" key="1">
    <source>
        <dbReference type="ARBA" id="ARBA00004645"/>
    </source>
</evidence>
<feature type="compositionally biased region" description="Pro residues" evidence="6">
    <location>
        <begin position="591"/>
        <end position="602"/>
    </location>
</feature>
<sequence length="967" mass="105242">MPSLEPSPNGALALHYAAARGCLDCARLLVDTGTGLTANTQMENDVTPVYLAAQEGHLEVLRFLVLEARGSLYIRAKDGMAPVHAAAQMGSIACLKWMIEEQGVDPNLRDGDGATPLHFAASRGHLDCVRWLLRHGSLLLQDNYGKSPINDAAENQQMACLNELVQHGTSPDYNDDARRYGRLHGCTCRIADPDNKCSYADCVNYSTPHEPFYLHIAKENPYMLPIGSVGQDPFFLHDPKSDPAPNSYQRIKELFGLSAESTPHALQSNRTKITATKVETGPAIAKIISPPTPQRPTQTTALAHHQLKNSTTEMKCWTISPRMRKPRLETTNVLVMSNSLKSMRVDVHCRGDSESDDGNDDDDMDCSSSVSSNVETDATAEAQRASEPSTATASENISPSNSKTETLNPPNPQFIQPNPTNMEWSADKTPQDHLPEQNSTLEKLPEKNLVGRNGVVSPLPAPVSLEDEGRGKSPPTIGRYNDHDEDNTIRIMADEHDYEDIYSVRGRDSGSHSRSPSTSSVRSDSHNIVVNGNNDSSESGVSSPSPSELENKSGIDENDDIKLQKRHSLPRQSSHDSRRSLKRVVSVPATVSPPPPPPPPPTSEESSLSILAPSLPTPNSNKTSLSRTTELEFPNGSPYSSSALTSVSNSEETPSHTSSGGSVQASHLVNKQMVLPFIPPKFGNIHDPEALIKPSEYLKSLQGCPGKANGPSLSPPGGSIGESVSQVVETSVVPAPPPQPPSLELPPPPPPPPHQPLSTISIQDITSVQLKRTATKTMSCPHPSINGILPEPPFRNAKENLIAELKISRDISGIKKLKVERVEMEKKQDKEIASSISKQYSVDTFVEKVPDVDAAGNPIPAWKRQMLAKKAAEKARKEAEEILARQAEQKRLEAIPVWKRHLLQKKNPGAPTSVPDDKPQSQPPDNKENSSPESQDLSYDSKEDEAGPIIPWRAQLRKTNSTLNLLE</sequence>
<feature type="region of interest" description="Disordered" evidence="6">
    <location>
        <begin position="349"/>
        <end position="665"/>
    </location>
</feature>
<feature type="region of interest" description="Disordered" evidence="6">
    <location>
        <begin position="899"/>
        <end position="953"/>
    </location>
</feature>
<reference evidence="7 8" key="1">
    <citation type="submission" date="2023-09" db="EMBL/GenBank/DDBJ databases">
        <title>Nesidiocoris tenuis whole genome shotgun sequence.</title>
        <authorList>
            <person name="Shibata T."/>
            <person name="Shimoda M."/>
            <person name="Kobayashi T."/>
            <person name="Uehara T."/>
        </authorList>
    </citation>
    <scope>NUCLEOTIDE SEQUENCE [LARGE SCALE GENOMIC DNA]</scope>
    <source>
        <strain evidence="7 8">Japan</strain>
    </source>
</reference>
<name>A0ABN7AL68_9HEMI</name>
<feature type="compositionally biased region" description="Pro residues" evidence="6">
    <location>
        <begin position="734"/>
        <end position="755"/>
    </location>
</feature>
<feature type="repeat" description="ANK" evidence="5">
    <location>
        <begin position="9"/>
        <end position="41"/>
    </location>
</feature>
<dbReference type="InterPro" id="IPR036770">
    <property type="entry name" value="Ankyrin_rpt-contain_sf"/>
</dbReference>
<comment type="subcellular location">
    <subcellularLocation>
        <location evidence="1">Cell projection</location>
        <location evidence="1">Stereocilium</location>
    </subcellularLocation>
</comment>
<evidence type="ECO:0000256" key="3">
    <source>
        <dbReference type="ARBA" id="ARBA00022740"/>
    </source>
</evidence>
<keyword evidence="8" id="KW-1185">Reference proteome</keyword>
<feature type="compositionally biased region" description="Low complexity" evidence="6">
    <location>
        <begin position="529"/>
        <end position="548"/>
    </location>
</feature>
<dbReference type="PROSITE" id="PS50088">
    <property type="entry name" value="ANK_REPEAT"/>
    <property type="match status" value="4"/>
</dbReference>
<dbReference type="Pfam" id="PF12796">
    <property type="entry name" value="Ank_2"/>
    <property type="match status" value="2"/>
</dbReference>
<feature type="compositionally biased region" description="Polar residues" evidence="6">
    <location>
        <begin position="637"/>
        <end position="665"/>
    </location>
</feature>
<feature type="repeat" description="ANK" evidence="5">
    <location>
        <begin position="144"/>
        <end position="176"/>
    </location>
</feature>
<proteinExistence type="predicted"/>
<feature type="region of interest" description="Disordered" evidence="6">
    <location>
        <begin position="700"/>
        <end position="759"/>
    </location>
</feature>
<dbReference type="InterPro" id="IPR052420">
    <property type="entry name" value="Espin/Espin-like"/>
</dbReference>
<feature type="repeat" description="ANK" evidence="5">
    <location>
        <begin position="78"/>
        <end position="111"/>
    </location>
</feature>
<dbReference type="Gene3D" id="1.25.40.20">
    <property type="entry name" value="Ankyrin repeat-containing domain"/>
    <property type="match status" value="1"/>
</dbReference>
<evidence type="ECO:0000313" key="7">
    <source>
        <dbReference type="EMBL" id="BES91964.1"/>
    </source>
</evidence>
<feature type="compositionally biased region" description="Basic and acidic residues" evidence="6">
    <location>
        <begin position="480"/>
        <end position="495"/>
    </location>
</feature>
<feature type="compositionally biased region" description="Basic and acidic residues" evidence="6">
    <location>
        <begin position="425"/>
        <end position="435"/>
    </location>
</feature>
<evidence type="ECO:0000256" key="5">
    <source>
        <dbReference type="PROSITE-ProRule" id="PRU00023"/>
    </source>
</evidence>
<keyword evidence="4 5" id="KW-0040">ANK repeat</keyword>
<feature type="compositionally biased region" description="Basic and acidic residues" evidence="6">
    <location>
        <begin position="915"/>
        <end position="930"/>
    </location>
</feature>
<evidence type="ECO:0000256" key="6">
    <source>
        <dbReference type="SAM" id="MobiDB-lite"/>
    </source>
</evidence>
<evidence type="ECO:0000256" key="2">
    <source>
        <dbReference type="ARBA" id="ARBA00022737"/>
    </source>
</evidence>
<dbReference type="PROSITE" id="PS50297">
    <property type="entry name" value="ANK_REP_REGION"/>
    <property type="match status" value="2"/>
</dbReference>